<evidence type="ECO:0000313" key="3">
    <source>
        <dbReference type="Proteomes" id="UP000460257"/>
    </source>
</evidence>
<dbReference type="InterPro" id="IPR046207">
    <property type="entry name" value="DUF6240"/>
</dbReference>
<dbReference type="Pfam" id="PF19753">
    <property type="entry name" value="DUF6240"/>
    <property type="match status" value="2"/>
</dbReference>
<protein>
    <recommendedName>
        <fullName evidence="4">Flagellar hook-length control protein FliK</fullName>
    </recommendedName>
</protein>
<feature type="region of interest" description="Disordered" evidence="1">
    <location>
        <begin position="167"/>
        <end position="203"/>
    </location>
</feature>
<keyword evidence="3" id="KW-1185">Reference proteome</keyword>
<name>A0A6N7J0H0_9FIRM</name>
<proteinExistence type="predicted"/>
<dbReference type="EMBL" id="VOGC01000007">
    <property type="protein sequence ID" value="MQN02084.1"/>
    <property type="molecule type" value="Genomic_DNA"/>
</dbReference>
<feature type="compositionally biased region" description="Polar residues" evidence="1">
    <location>
        <begin position="168"/>
        <end position="203"/>
    </location>
</feature>
<accession>A0A6N7J0H0</accession>
<dbReference type="AlphaFoldDB" id="A0A6N7J0H0"/>
<reference evidence="2" key="1">
    <citation type="journal article" date="2020" name="Appl. Environ. Microbiol.">
        <title>Medium-Chain Fatty Acid Synthesis by 'Candidatus Weimeria bifida' gen. nov., sp. nov., and 'Candidatus Pseudoramibacter fermentans' sp. nov.</title>
        <authorList>
            <person name="Scarborough M.J."/>
            <person name="Myers K.S."/>
            <person name="Donohue T.J."/>
            <person name="Noguera D.R."/>
        </authorList>
    </citation>
    <scope>NUCLEOTIDE SEQUENCE</scope>
    <source>
        <strain evidence="2">LCO1.1</strain>
    </source>
</reference>
<dbReference type="Proteomes" id="UP000460257">
    <property type="component" value="Unassembled WGS sequence"/>
</dbReference>
<evidence type="ECO:0000256" key="1">
    <source>
        <dbReference type="SAM" id="MobiDB-lite"/>
    </source>
</evidence>
<comment type="caution">
    <text evidence="2">The sequence shown here is derived from an EMBL/GenBank/DDBJ whole genome shotgun (WGS) entry which is preliminary data.</text>
</comment>
<gene>
    <name evidence="2" type="ORF">FRC54_09330</name>
</gene>
<feature type="region of interest" description="Disordered" evidence="1">
    <location>
        <begin position="407"/>
        <end position="426"/>
    </location>
</feature>
<organism evidence="2 3">
    <name type="scientific">Candidatus Weimeria bifida</name>
    <dbReference type="NCBI Taxonomy" id="2599074"/>
    <lineage>
        <taxon>Bacteria</taxon>
        <taxon>Bacillati</taxon>
        <taxon>Bacillota</taxon>
        <taxon>Clostridia</taxon>
        <taxon>Lachnospirales</taxon>
        <taxon>Lachnospiraceae</taxon>
        <taxon>Candidatus Weimeria</taxon>
    </lineage>
</organism>
<sequence length="1114" mass="121291">MQIEDLIVKNNTTDKNTNKAAEYIAEYKKNNSGISLMGVDTDARSQGIVIEKGEGLMRSPVYNKKTIKTEAEAYEKQLQSGAGEKNIQNEMILAAHTMSKQDYKKMIEKGFDPADTDSKTFVTIADKIRINMAKAGKDMSITGGVSKAAVEAVSGSAAEANSIESAIKQSSGESVVPQSSAPSTAETVSNVKSAPQSAGPQTADTISNVQTALQNADLPTDTVTMRQVKETVSKAAELPDTISADTSTYLLKNDQQPTVDNVLKAEFAGNTDMSQQTDLSDKDIENLMPQITGKIEEAGLDADQTQISNAVFLLKNNVPLTAENIQDFNTLNVAKTITAQELPQAITDAVREGKSPLEAMAVMGFSDMDKSRDAADVISKATDEDLSSVIADEKPLTIENLKQAMADNSDISGSDNSGSNSGLQSSASADELKLVSAKRQLEEARLMMTTEANYRLIKQGISVDTTELSDIVEQLKAQEKTLGEALFPDDIKKAALFDDTTDAIENAKQSPAALISCYKTYDGIFSSGLSEIASGKTTNDLLKKAGSAYETLSTEVRPDLGDSIQKAFANVDDILGETGLEANDENRRAVRILAYNSREITEKNVSDVKAADEKVQKVFNNLKPGVVMKLIKNGENPLQMSMDELYDKTEEIKKVMASSGSSADKDAADYADFLWKAENSGKITEDEKQSYIGLYRLMNQIDVTDGAPIGALLSEGADITMENLMQAVRSTRNEGMDYSVDDSFSTPDSSITNSITDQISTAFEKEKEFETQRTRDAKALATPERLQAIGGEKAYMPMSPDRLASALEAESSNTDESETDEQLYQAKKAEIEQAVAEADERTYQILNDSEVAVSPLNIQAVNQVIKNHRFFYTRLYGENGRQPFDVLADSMGIGDGLTLDEGWEKLINDFSEALKSPQEMAEAQKELYDTAENALRKSLADDAAAGKIDIRLIQQSVRQLSVMKELSQKKEEYAIPVMVGDELGNMNLKIVRGKDEKKGLIDIAMDSDTTGEVYAKFRASEDGGIDGKITTNRRISRDTLSENLGMLAEKIQEKLGQGSVSLVTEYDGRTDASAVFYNTDDPGFETTDDKTNEIQTKTLYSIARSFVETVGELF</sequence>
<evidence type="ECO:0008006" key="4">
    <source>
        <dbReference type="Google" id="ProtNLM"/>
    </source>
</evidence>
<evidence type="ECO:0000313" key="2">
    <source>
        <dbReference type="EMBL" id="MQN02084.1"/>
    </source>
</evidence>